<feature type="domain" description="HhH-GPD" evidence="5">
    <location>
        <begin position="161"/>
        <end position="335"/>
    </location>
</feature>
<evidence type="ECO:0000259" key="5">
    <source>
        <dbReference type="SMART" id="SM00478"/>
    </source>
</evidence>
<reference evidence="7" key="1">
    <citation type="journal article" date="2018" name="Nat. Microbiol.">
        <title>Leveraging single-cell genomics to expand the fungal tree of life.</title>
        <authorList>
            <person name="Ahrendt S.R."/>
            <person name="Quandt C.A."/>
            <person name="Ciobanu D."/>
            <person name="Clum A."/>
            <person name="Salamov A."/>
            <person name="Andreopoulos B."/>
            <person name="Cheng J.F."/>
            <person name="Woyke T."/>
            <person name="Pelin A."/>
            <person name="Henrissat B."/>
            <person name="Reynolds N.K."/>
            <person name="Benny G.L."/>
            <person name="Smith M.E."/>
            <person name="James T.Y."/>
            <person name="Grigoriev I.V."/>
        </authorList>
    </citation>
    <scope>NUCLEOTIDE SEQUENCE [LARGE SCALE GENOMIC DNA]</scope>
    <source>
        <strain evidence="7">Baker2002</strain>
    </source>
</reference>
<dbReference type="Pfam" id="PF00730">
    <property type="entry name" value="HhH-GPD"/>
    <property type="match status" value="1"/>
</dbReference>
<feature type="region of interest" description="Disordered" evidence="4">
    <location>
        <begin position="45"/>
        <end position="64"/>
    </location>
</feature>
<evidence type="ECO:0000313" key="7">
    <source>
        <dbReference type="Proteomes" id="UP000268321"/>
    </source>
</evidence>
<dbReference type="PANTHER" id="PTHR43003:SF5">
    <property type="entry name" value="DNA-3-METHYLADENINE GLYCOSYLASE"/>
    <property type="match status" value="1"/>
</dbReference>
<dbReference type="PROSITE" id="PS00516">
    <property type="entry name" value="ALKYLBASE_DNA_GLYCOS"/>
    <property type="match status" value="1"/>
</dbReference>
<dbReference type="InterPro" id="IPR003265">
    <property type="entry name" value="HhH-GPD_domain"/>
</dbReference>
<evidence type="ECO:0000256" key="4">
    <source>
        <dbReference type="SAM" id="MobiDB-lite"/>
    </source>
</evidence>
<name>A0A4P9Z9C7_9ASCO</name>
<dbReference type="AlphaFoldDB" id="A0A4P9Z9C7"/>
<dbReference type="GO" id="GO:0006285">
    <property type="term" value="P:base-excision repair, AP site formation"/>
    <property type="evidence" value="ECO:0007669"/>
    <property type="project" value="TreeGrafter"/>
</dbReference>
<dbReference type="InterPro" id="IPR051912">
    <property type="entry name" value="Alkylbase_DNA_Glycosylase/TA"/>
</dbReference>
<dbReference type="GO" id="GO:0032131">
    <property type="term" value="F:alkylated DNA binding"/>
    <property type="evidence" value="ECO:0007669"/>
    <property type="project" value="TreeGrafter"/>
</dbReference>
<dbReference type="PANTHER" id="PTHR43003">
    <property type="entry name" value="DNA-3-METHYLADENINE GLYCOSYLASE"/>
    <property type="match status" value="1"/>
</dbReference>
<dbReference type="GO" id="GO:0008725">
    <property type="term" value="F:DNA-3-methyladenine glycosylase activity"/>
    <property type="evidence" value="ECO:0007669"/>
    <property type="project" value="TreeGrafter"/>
</dbReference>
<dbReference type="SMART" id="SM00478">
    <property type="entry name" value="ENDO3c"/>
    <property type="match status" value="1"/>
</dbReference>
<sequence>MARTRSAALLPAKTTAAIVLGTGARARVNTTEKVKKVVKKQRKAAVADTEPTSEGTPALEAGPQDAFTAVPSASARKTKPHIESFFAHIATPPDLRLPTEFLEFHTPEFIRGVEHVLSVDASLYPAVVHDNFRSFERVADAPRDGASLINHYWFSLITSVLSQQISGHAAKAIRTRFELLFADIPTPEATLKLLSETLKAVGLSTMKLKYVLHISETFARGDSALSQPEFYQNASTQELIKELTQLKGVGEWSARMFCLFTLKNMDVFAHDDLGVARGIARYFEVRPEILAETKQGVHVDEQRKAGLRKKTKFAVTGSKRDWTPLHDEYVKFLAQKLLPYRLVFMLVMWRLSATNTEVLQK</sequence>
<accession>A0A4P9Z9C7</accession>
<keyword evidence="7" id="KW-1185">Reference proteome</keyword>
<dbReference type="EMBL" id="ML004492">
    <property type="protein sequence ID" value="RKP29345.1"/>
    <property type="molecule type" value="Genomic_DNA"/>
</dbReference>
<gene>
    <name evidence="6" type="ORF">METBISCDRAFT_18834</name>
</gene>
<dbReference type="CDD" id="cd00056">
    <property type="entry name" value="ENDO3c"/>
    <property type="match status" value="1"/>
</dbReference>
<dbReference type="GO" id="GO:0032993">
    <property type="term" value="C:protein-DNA complex"/>
    <property type="evidence" value="ECO:0007669"/>
    <property type="project" value="TreeGrafter"/>
</dbReference>
<dbReference type="GO" id="GO:0043916">
    <property type="term" value="F:DNA-7-methylguanine glycosylase activity"/>
    <property type="evidence" value="ECO:0007669"/>
    <property type="project" value="TreeGrafter"/>
</dbReference>
<dbReference type="GO" id="GO:0006307">
    <property type="term" value="P:DNA alkylation repair"/>
    <property type="evidence" value="ECO:0007669"/>
    <property type="project" value="TreeGrafter"/>
</dbReference>
<dbReference type="Gene3D" id="1.10.340.30">
    <property type="entry name" value="Hypothetical protein, domain 2"/>
    <property type="match status" value="1"/>
</dbReference>
<keyword evidence="3" id="KW-0234">DNA repair</keyword>
<evidence type="ECO:0000256" key="3">
    <source>
        <dbReference type="ARBA" id="ARBA00023204"/>
    </source>
</evidence>
<dbReference type="OrthoDB" id="415889at2759"/>
<evidence type="ECO:0000256" key="2">
    <source>
        <dbReference type="ARBA" id="ARBA00022763"/>
    </source>
</evidence>
<dbReference type="GO" id="GO:0005634">
    <property type="term" value="C:nucleus"/>
    <property type="evidence" value="ECO:0007669"/>
    <property type="project" value="TreeGrafter"/>
</dbReference>
<evidence type="ECO:0000256" key="1">
    <source>
        <dbReference type="ARBA" id="ARBA00010817"/>
    </source>
</evidence>
<evidence type="ECO:0000313" key="6">
    <source>
        <dbReference type="EMBL" id="RKP29345.1"/>
    </source>
</evidence>
<comment type="similarity">
    <text evidence="1">Belongs to the alkylbase DNA glycosidase AlkA family.</text>
</comment>
<dbReference type="SUPFAM" id="SSF48150">
    <property type="entry name" value="DNA-glycosylase"/>
    <property type="match status" value="1"/>
</dbReference>
<dbReference type="Gene3D" id="1.10.1670.40">
    <property type="match status" value="1"/>
</dbReference>
<proteinExistence type="inferred from homology"/>
<dbReference type="InterPro" id="IPR000035">
    <property type="entry name" value="Alkylbase_DNA_glycsylse_CS"/>
</dbReference>
<dbReference type="Proteomes" id="UP000268321">
    <property type="component" value="Unassembled WGS sequence"/>
</dbReference>
<dbReference type="InterPro" id="IPR011257">
    <property type="entry name" value="DNA_glycosylase"/>
</dbReference>
<protein>
    <submittedName>
        <fullName evidence="6">DNA glycosylase</fullName>
    </submittedName>
</protein>
<organism evidence="6 7">
    <name type="scientific">Metschnikowia bicuspidata</name>
    <dbReference type="NCBI Taxonomy" id="27322"/>
    <lineage>
        <taxon>Eukaryota</taxon>
        <taxon>Fungi</taxon>
        <taxon>Dikarya</taxon>
        <taxon>Ascomycota</taxon>
        <taxon>Saccharomycotina</taxon>
        <taxon>Pichiomycetes</taxon>
        <taxon>Metschnikowiaceae</taxon>
        <taxon>Metschnikowia</taxon>
    </lineage>
</organism>
<keyword evidence="2" id="KW-0227">DNA damage</keyword>